<dbReference type="AlphaFoldDB" id="A0A3M7PZR3"/>
<evidence type="ECO:0000313" key="2">
    <source>
        <dbReference type="EMBL" id="RNA04349.1"/>
    </source>
</evidence>
<protein>
    <submittedName>
        <fullName evidence="2">Uncharacterized protein</fullName>
    </submittedName>
</protein>
<feature type="signal peptide" evidence="1">
    <location>
        <begin position="1"/>
        <end position="17"/>
    </location>
</feature>
<evidence type="ECO:0000313" key="3">
    <source>
        <dbReference type="Proteomes" id="UP000276133"/>
    </source>
</evidence>
<feature type="chain" id="PRO_5017980457" evidence="1">
    <location>
        <begin position="18"/>
        <end position="75"/>
    </location>
</feature>
<organism evidence="2 3">
    <name type="scientific">Brachionus plicatilis</name>
    <name type="common">Marine rotifer</name>
    <name type="synonym">Brachionus muelleri</name>
    <dbReference type="NCBI Taxonomy" id="10195"/>
    <lineage>
        <taxon>Eukaryota</taxon>
        <taxon>Metazoa</taxon>
        <taxon>Spiralia</taxon>
        <taxon>Gnathifera</taxon>
        <taxon>Rotifera</taxon>
        <taxon>Eurotatoria</taxon>
        <taxon>Monogononta</taxon>
        <taxon>Pseudotrocha</taxon>
        <taxon>Ploima</taxon>
        <taxon>Brachionidae</taxon>
        <taxon>Brachionus</taxon>
    </lineage>
</organism>
<dbReference type="EMBL" id="REGN01008138">
    <property type="protein sequence ID" value="RNA04349.1"/>
    <property type="molecule type" value="Genomic_DNA"/>
</dbReference>
<accession>A0A3M7PZR3</accession>
<sequence>MILNCTISLAIFSSALRANLLRLIFYDDTKQIQVQNCEDIMLKLQQNFDIWQIYCIRQPKKLNKIQKKYIKKHEK</sequence>
<dbReference type="Proteomes" id="UP000276133">
    <property type="component" value="Unassembled WGS sequence"/>
</dbReference>
<evidence type="ECO:0000256" key="1">
    <source>
        <dbReference type="SAM" id="SignalP"/>
    </source>
</evidence>
<proteinExistence type="predicted"/>
<keyword evidence="3" id="KW-1185">Reference proteome</keyword>
<comment type="caution">
    <text evidence="2">The sequence shown here is derived from an EMBL/GenBank/DDBJ whole genome shotgun (WGS) entry which is preliminary data.</text>
</comment>
<keyword evidence="1" id="KW-0732">Signal</keyword>
<gene>
    <name evidence="2" type="ORF">BpHYR1_023512</name>
</gene>
<reference evidence="2 3" key="1">
    <citation type="journal article" date="2018" name="Sci. Rep.">
        <title>Genomic signatures of local adaptation to the degree of environmental predictability in rotifers.</title>
        <authorList>
            <person name="Franch-Gras L."/>
            <person name="Hahn C."/>
            <person name="Garcia-Roger E.M."/>
            <person name="Carmona M.J."/>
            <person name="Serra M."/>
            <person name="Gomez A."/>
        </authorList>
    </citation>
    <scope>NUCLEOTIDE SEQUENCE [LARGE SCALE GENOMIC DNA]</scope>
    <source>
        <strain evidence="2">HYR1</strain>
    </source>
</reference>
<name>A0A3M7PZR3_BRAPC</name>